<feature type="binding site" evidence="9">
    <location>
        <begin position="370"/>
        <end position="372"/>
    </location>
    <ligand>
        <name>FAD</name>
        <dbReference type="ChEBI" id="CHEBI:57692"/>
    </ligand>
</feature>
<dbReference type="Gene3D" id="3.50.50.60">
    <property type="entry name" value="FAD/NAD(P)-binding domain"/>
    <property type="match status" value="1"/>
</dbReference>
<evidence type="ECO:0000256" key="3">
    <source>
        <dbReference type="ARBA" id="ARBA00013223"/>
    </source>
</evidence>
<feature type="binding site" evidence="9">
    <location>
        <position position="95"/>
    </location>
    <ligand>
        <name>FAD</name>
        <dbReference type="ChEBI" id="CHEBI:57692"/>
    </ligand>
</feature>
<dbReference type="Gene3D" id="3.40.50.720">
    <property type="entry name" value="NAD(P)-binding Rossmann-like Domain"/>
    <property type="match status" value="1"/>
</dbReference>
<feature type="binding site" evidence="9">
    <location>
        <position position="16"/>
    </location>
    <ligand>
        <name>FAD</name>
        <dbReference type="ChEBI" id="CHEBI:57692"/>
    </ligand>
</feature>
<evidence type="ECO:0000256" key="7">
    <source>
        <dbReference type="ARBA" id="ARBA00023002"/>
    </source>
</evidence>
<comment type="cofactor">
    <cofactor evidence="1 9">
        <name>FAD</name>
        <dbReference type="ChEBI" id="CHEBI:57692"/>
    </cofactor>
</comment>
<organism evidence="12 13">
    <name type="scientific">Microbacterium esteraromaticum</name>
    <dbReference type="NCBI Taxonomy" id="57043"/>
    <lineage>
        <taxon>Bacteria</taxon>
        <taxon>Bacillati</taxon>
        <taxon>Actinomycetota</taxon>
        <taxon>Actinomycetes</taxon>
        <taxon>Micrococcales</taxon>
        <taxon>Microbacteriaceae</taxon>
        <taxon>Microbacterium</taxon>
    </lineage>
</organism>
<evidence type="ECO:0000256" key="4">
    <source>
        <dbReference type="ARBA" id="ARBA00022630"/>
    </source>
</evidence>
<feature type="binding site" evidence="9">
    <location>
        <position position="51"/>
    </location>
    <ligand>
        <name>FAD</name>
        <dbReference type="ChEBI" id="CHEBI:57692"/>
    </ligand>
</feature>
<comment type="similarity">
    <text evidence="2">Belongs to the ferredoxin--NADP reductase type 1 family.</text>
</comment>
<dbReference type="PANTHER" id="PTHR48467:SF1">
    <property type="entry name" value="GLUTAMATE SYNTHASE 1 [NADH], CHLOROPLASTIC-LIKE"/>
    <property type="match status" value="1"/>
</dbReference>
<feature type="binding site" evidence="9">
    <location>
        <position position="363"/>
    </location>
    <ligand>
        <name>FAD</name>
        <dbReference type="ChEBI" id="CHEBI:57692"/>
    </ligand>
</feature>
<proteinExistence type="inferred from homology"/>
<keyword evidence="6 10" id="KW-0521">NADP</keyword>
<evidence type="ECO:0000313" key="13">
    <source>
        <dbReference type="Proteomes" id="UP000515708"/>
    </source>
</evidence>
<evidence type="ECO:0000256" key="1">
    <source>
        <dbReference type="ARBA" id="ARBA00001974"/>
    </source>
</evidence>
<feature type="domain" description="FAD/NAD(P)-binding" evidence="11">
    <location>
        <begin position="7"/>
        <end position="197"/>
    </location>
</feature>
<dbReference type="Pfam" id="PF07992">
    <property type="entry name" value="Pyr_redox_2"/>
    <property type="match status" value="1"/>
</dbReference>
<evidence type="ECO:0000259" key="11">
    <source>
        <dbReference type="Pfam" id="PF07992"/>
    </source>
</evidence>
<evidence type="ECO:0000256" key="6">
    <source>
        <dbReference type="ARBA" id="ARBA00022857"/>
    </source>
</evidence>
<evidence type="ECO:0000256" key="5">
    <source>
        <dbReference type="ARBA" id="ARBA00022827"/>
    </source>
</evidence>
<feature type="binding site" evidence="9">
    <location>
        <position position="43"/>
    </location>
    <ligand>
        <name>FAD</name>
        <dbReference type="ChEBI" id="CHEBI:57692"/>
    </ligand>
</feature>
<sequence>MTLTTLRVAIVGAGPAGIYAGNLLAQAVKAGDAIGAVEIDLFESLPAPYGLIRYGVAPDHPRIKGIVTSLHEMLDAFPETGSARRTIRFIGNVEVGRDIALDELRERYHGVILATGALRDAALEIPGIDLPGSYGAADFVAWYDGHPDVPRTWPLDASAVAVIGNGNVALDVARVLAKHAVDLRTTEVPDNVLAGLESSAVTDVHVFGRRGPADIKFTPIELRELGEVPDVDIVLYDEDFDGIDPAAASNNQLKVMLRTLSSWRGRPSTGVSRRLHLHFWHAPVEITGEGRVEGIRFARTAPDADGTPVPTGEVRQYDVQAVYRAIGYYGTRVEGADFDERRGIVPNDEGRVLGQPGLYATGWIKRGPVGLIGHTKSDALQTIGHLVADAQSGALADPAVETDVLDLLDERETAYTTWDGWLALDAHERALGENHVHVRERVKVVARDEQVEISRPGVLTR</sequence>
<dbReference type="InterPro" id="IPR036188">
    <property type="entry name" value="FAD/NAD-bd_sf"/>
</dbReference>
<keyword evidence="4" id="KW-0285">Flavoprotein</keyword>
<evidence type="ECO:0000313" key="12">
    <source>
        <dbReference type="EMBL" id="QMU96622.1"/>
    </source>
</evidence>
<feature type="binding site" evidence="10">
    <location>
        <position position="221"/>
    </location>
    <ligand>
        <name>NADP(+)</name>
        <dbReference type="ChEBI" id="CHEBI:58349"/>
    </ligand>
</feature>
<dbReference type="InterPro" id="IPR021163">
    <property type="entry name" value="Ferredox_Rdtase_adrenod"/>
</dbReference>
<evidence type="ECO:0000256" key="2">
    <source>
        <dbReference type="ARBA" id="ARBA00008312"/>
    </source>
</evidence>
<dbReference type="InterPro" id="IPR023753">
    <property type="entry name" value="FAD/NAD-binding_dom"/>
</dbReference>
<evidence type="ECO:0000256" key="8">
    <source>
        <dbReference type="ARBA" id="ARBA00047776"/>
    </source>
</evidence>
<dbReference type="AlphaFoldDB" id="A0A7D8ADW5"/>
<name>A0A7D8ADW5_9MICO</name>
<dbReference type="SUPFAM" id="SSF51971">
    <property type="entry name" value="Nucleotide-binding domain"/>
    <property type="match status" value="1"/>
</dbReference>
<reference evidence="12 13" key="1">
    <citation type="journal article" date="2020" name="Front. Microbiol.">
        <title>Design of Bacterial Strain-Specific qPCR Assays Using NGS Data and Publicly Available Resources and Its Application to Track Biocontrol Strains.</title>
        <authorList>
            <person name="Hernandez I."/>
            <person name="Sant C."/>
            <person name="Martinez R."/>
            <person name="Fernandez C."/>
        </authorList>
    </citation>
    <scope>NUCLEOTIDE SEQUENCE [LARGE SCALE GENOMIC DNA]</scope>
    <source>
        <strain evidence="12 13">B24</strain>
    </source>
</reference>
<dbReference type="GO" id="GO:0004324">
    <property type="term" value="F:ferredoxin-NADP+ reductase activity"/>
    <property type="evidence" value="ECO:0007669"/>
    <property type="project" value="UniProtKB-EC"/>
</dbReference>
<dbReference type="EC" id="1.18.1.2" evidence="3"/>
<keyword evidence="7" id="KW-0560">Oxidoreductase</keyword>
<dbReference type="PIRSF" id="PIRSF000362">
    <property type="entry name" value="FNR"/>
    <property type="match status" value="1"/>
</dbReference>
<feature type="binding site" evidence="10">
    <location>
        <begin position="165"/>
        <end position="168"/>
    </location>
    <ligand>
        <name>NADP(+)</name>
        <dbReference type="ChEBI" id="CHEBI:58349"/>
    </ligand>
</feature>
<dbReference type="PANTHER" id="PTHR48467">
    <property type="entry name" value="GLUTAMATE SYNTHASE 1 [NADH], CHLOROPLASTIC-LIKE"/>
    <property type="match status" value="1"/>
</dbReference>
<evidence type="ECO:0000256" key="9">
    <source>
        <dbReference type="PIRSR" id="PIRSR000362-1"/>
    </source>
</evidence>
<gene>
    <name evidence="12" type="ORF">FVO59_04890</name>
</gene>
<protein>
    <recommendedName>
        <fullName evidence="3">ferredoxin--NADP(+) reductase</fullName>
        <ecNumber evidence="3">1.18.1.2</ecNumber>
    </recommendedName>
</protein>
<dbReference type="Proteomes" id="UP000515708">
    <property type="component" value="Chromosome"/>
</dbReference>
<keyword evidence="5 9" id="KW-0274">FAD</keyword>
<dbReference type="EMBL" id="CP043732">
    <property type="protein sequence ID" value="QMU96622.1"/>
    <property type="molecule type" value="Genomic_DNA"/>
</dbReference>
<dbReference type="RefSeq" id="WP_182255241.1">
    <property type="nucleotide sequence ID" value="NZ_CP043732.1"/>
</dbReference>
<feature type="binding site" evidence="10">
    <location>
        <position position="370"/>
    </location>
    <ligand>
        <name>NADP(+)</name>
        <dbReference type="ChEBI" id="CHEBI:58349"/>
    </ligand>
</feature>
<accession>A0A7D8ADW5</accession>
<comment type="catalytic activity">
    <reaction evidence="8">
        <text>2 reduced [2Fe-2S]-[ferredoxin] + NADP(+) + H(+) = 2 oxidized [2Fe-2S]-[ferredoxin] + NADPH</text>
        <dbReference type="Rhea" id="RHEA:20125"/>
        <dbReference type="Rhea" id="RHEA-COMP:10000"/>
        <dbReference type="Rhea" id="RHEA-COMP:10001"/>
        <dbReference type="ChEBI" id="CHEBI:15378"/>
        <dbReference type="ChEBI" id="CHEBI:33737"/>
        <dbReference type="ChEBI" id="CHEBI:33738"/>
        <dbReference type="ChEBI" id="CHEBI:57783"/>
        <dbReference type="ChEBI" id="CHEBI:58349"/>
        <dbReference type="EC" id="1.18.1.2"/>
    </reaction>
</comment>
<evidence type="ECO:0000256" key="10">
    <source>
        <dbReference type="PIRSR" id="PIRSR000362-2"/>
    </source>
</evidence>
<feature type="binding site" evidence="10">
    <location>
        <begin position="209"/>
        <end position="210"/>
    </location>
    <ligand>
        <name>NADP(+)</name>
        <dbReference type="ChEBI" id="CHEBI:58349"/>
    </ligand>
</feature>
<dbReference type="InterPro" id="IPR055275">
    <property type="entry name" value="Ferredox_Rdtase"/>
</dbReference>
<dbReference type="PRINTS" id="PR00419">
    <property type="entry name" value="ADXRDTASE"/>
</dbReference>